<evidence type="ECO:0000313" key="1">
    <source>
        <dbReference type="EMBL" id="JAH93335.1"/>
    </source>
</evidence>
<organism evidence="1">
    <name type="scientific">Anguilla anguilla</name>
    <name type="common">European freshwater eel</name>
    <name type="synonym">Muraena anguilla</name>
    <dbReference type="NCBI Taxonomy" id="7936"/>
    <lineage>
        <taxon>Eukaryota</taxon>
        <taxon>Metazoa</taxon>
        <taxon>Chordata</taxon>
        <taxon>Craniata</taxon>
        <taxon>Vertebrata</taxon>
        <taxon>Euteleostomi</taxon>
        <taxon>Actinopterygii</taxon>
        <taxon>Neopterygii</taxon>
        <taxon>Teleostei</taxon>
        <taxon>Anguilliformes</taxon>
        <taxon>Anguillidae</taxon>
        <taxon>Anguilla</taxon>
    </lineage>
</organism>
<proteinExistence type="predicted"/>
<sequence>MSRFLIYVTANKPKRGMKHIDYLAHEEQTAALQTLSSNTALVVTCTTV</sequence>
<name>A0A0E9WUY1_ANGAN</name>
<reference evidence="1" key="1">
    <citation type="submission" date="2014-11" db="EMBL/GenBank/DDBJ databases">
        <authorList>
            <person name="Amaro Gonzalez C."/>
        </authorList>
    </citation>
    <scope>NUCLEOTIDE SEQUENCE</scope>
</reference>
<dbReference type="EMBL" id="GBXM01015242">
    <property type="protein sequence ID" value="JAH93335.1"/>
    <property type="molecule type" value="Transcribed_RNA"/>
</dbReference>
<dbReference type="AlphaFoldDB" id="A0A0E9WUY1"/>
<protein>
    <submittedName>
        <fullName evidence="1">Uncharacterized protein</fullName>
    </submittedName>
</protein>
<reference evidence="1" key="2">
    <citation type="journal article" date="2015" name="Fish Shellfish Immunol.">
        <title>Early steps in the European eel (Anguilla anguilla)-Vibrio vulnificus interaction in the gills: Role of the RtxA13 toxin.</title>
        <authorList>
            <person name="Callol A."/>
            <person name="Pajuelo D."/>
            <person name="Ebbesson L."/>
            <person name="Teles M."/>
            <person name="MacKenzie S."/>
            <person name="Amaro C."/>
        </authorList>
    </citation>
    <scope>NUCLEOTIDE SEQUENCE</scope>
</reference>
<accession>A0A0E9WUY1</accession>